<evidence type="ECO:0000313" key="2">
    <source>
        <dbReference type="EMBL" id="KAJ9584008.1"/>
    </source>
</evidence>
<reference evidence="2" key="1">
    <citation type="journal article" date="2023" name="IScience">
        <title>Live-bearing cockroach genome reveals convergent evolutionary mechanisms linked to viviparity in insects and beyond.</title>
        <authorList>
            <person name="Fouks B."/>
            <person name="Harrison M.C."/>
            <person name="Mikhailova A.A."/>
            <person name="Marchal E."/>
            <person name="English S."/>
            <person name="Carruthers M."/>
            <person name="Jennings E.C."/>
            <person name="Chiamaka E.L."/>
            <person name="Frigard R.A."/>
            <person name="Pippel M."/>
            <person name="Attardo G.M."/>
            <person name="Benoit J.B."/>
            <person name="Bornberg-Bauer E."/>
            <person name="Tobe S.S."/>
        </authorList>
    </citation>
    <scope>NUCLEOTIDE SEQUENCE</scope>
    <source>
        <strain evidence="2">Stay&amp;Tobe</strain>
    </source>
</reference>
<name>A0AAD8EBB0_DIPPU</name>
<dbReference type="AlphaFoldDB" id="A0AAD8EBB0"/>
<keyword evidence="3" id="KW-1185">Reference proteome</keyword>
<evidence type="ECO:0000256" key="1">
    <source>
        <dbReference type="SAM" id="MobiDB-lite"/>
    </source>
</evidence>
<accession>A0AAD8EBB0</accession>
<organism evidence="2 3">
    <name type="scientific">Diploptera punctata</name>
    <name type="common">Pacific beetle cockroach</name>
    <dbReference type="NCBI Taxonomy" id="6984"/>
    <lineage>
        <taxon>Eukaryota</taxon>
        <taxon>Metazoa</taxon>
        <taxon>Ecdysozoa</taxon>
        <taxon>Arthropoda</taxon>
        <taxon>Hexapoda</taxon>
        <taxon>Insecta</taxon>
        <taxon>Pterygota</taxon>
        <taxon>Neoptera</taxon>
        <taxon>Polyneoptera</taxon>
        <taxon>Dictyoptera</taxon>
        <taxon>Blattodea</taxon>
        <taxon>Blaberoidea</taxon>
        <taxon>Blaberidae</taxon>
        <taxon>Diplopterinae</taxon>
        <taxon>Diploptera</taxon>
    </lineage>
</organism>
<proteinExistence type="predicted"/>
<comment type="caution">
    <text evidence="2">The sequence shown here is derived from an EMBL/GenBank/DDBJ whole genome shotgun (WGS) entry which is preliminary data.</text>
</comment>
<dbReference type="Proteomes" id="UP001233999">
    <property type="component" value="Unassembled WGS sequence"/>
</dbReference>
<gene>
    <name evidence="2" type="ORF">L9F63_021651</name>
</gene>
<evidence type="ECO:0000313" key="3">
    <source>
        <dbReference type="Proteomes" id="UP001233999"/>
    </source>
</evidence>
<protein>
    <submittedName>
        <fullName evidence="2">Uncharacterized protein</fullName>
    </submittedName>
</protein>
<feature type="region of interest" description="Disordered" evidence="1">
    <location>
        <begin position="1"/>
        <end position="102"/>
    </location>
</feature>
<reference evidence="2" key="2">
    <citation type="submission" date="2023-05" db="EMBL/GenBank/DDBJ databases">
        <authorList>
            <person name="Fouks B."/>
        </authorList>
    </citation>
    <scope>NUCLEOTIDE SEQUENCE</scope>
    <source>
        <strain evidence="2">Stay&amp;Tobe</strain>
        <tissue evidence="2">Testes</tissue>
    </source>
</reference>
<sequence length="165" mass="18174">MSEDAQQYRGSPARRLSQLFDPLSRMSEYTCATSSAPGSPRLLPRRSRLHMPGGSASPPPPPPRPHASSSTAPPPLLTTSASSSYLLDLMDGEPPPGLPPQYHHWGEDLASAAGGINWQERCLELQLELHRFRHQAGRVRDMLREKVSTLNLLLGSECFILRTLV</sequence>
<dbReference type="EMBL" id="JASPKZ010007483">
    <property type="protein sequence ID" value="KAJ9584008.1"/>
    <property type="molecule type" value="Genomic_DNA"/>
</dbReference>
<feature type="compositionally biased region" description="Low complexity" evidence="1">
    <location>
        <begin position="66"/>
        <end position="87"/>
    </location>
</feature>